<gene>
    <name evidence="7" type="ORF">DASC09_055920</name>
</gene>
<dbReference type="Proteomes" id="UP001360560">
    <property type="component" value="Unassembled WGS sequence"/>
</dbReference>
<feature type="domain" description="Transcription factor IIIC subunit 5 HTH" evidence="5">
    <location>
        <begin position="182"/>
        <end position="266"/>
    </location>
</feature>
<feature type="domain" description="Transcription factor IIIC subunit Tfc1/Sfc1 triple barrel" evidence="6">
    <location>
        <begin position="17"/>
        <end position="133"/>
    </location>
</feature>
<keyword evidence="8" id="KW-1185">Reference proteome</keyword>
<accession>A0AAV5QTK4</accession>
<dbReference type="Pfam" id="PF17682">
    <property type="entry name" value="Tau95_N"/>
    <property type="match status" value="1"/>
</dbReference>
<dbReference type="InterPro" id="IPR040454">
    <property type="entry name" value="TF_IIIC_Tfc1/Sfc1"/>
</dbReference>
<evidence type="ECO:0000256" key="2">
    <source>
        <dbReference type="ARBA" id="ARBA00023125"/>
    </source>
</evidence>
<dbReference type="GO" id="GO:0006384">
    <property type="term" value="P:transcription initiation at RNA polymerase III promoter"/>
    <property type="evidence" value="ECO:0007669"/>
    <property type="project" value="InterPro"/>
</dbReference>
<dbReference type="GO" id="GO:0001002">
    <property type="term" value="F:RNA polymerase III type 1 promoter sequence-specific DNA binding"/>
    <property type="evidence" value="ECO:0007669"/>
    <property type="project" value="TreeGrafter"/>
</dbReference>
<keyword evidence="2" id="KW-0238">DNA-binding</keyword>
<comment type="caution">
    <text evidence="7">The sequence shown here is derived from an EMBL/GenBank/DDBJ whole genome shotgun (WGS) entry which is preliminary data.</text>
</comment>
<dbReference type="PANTHER" id="PTHR13230:SF5">
    <property type="entry name" value="GENERAL TRANSCRIPTION FACTOR 3C POLYPEPTIDE 5"/>
    <property type="match status" value="1"/>
</dbReference>
<reference evidence="7 8" key="1">
    <citation type="journal article" date="2023" name="Elife">
        <title>Identification of key yeast species and microbe-microbe interactions impacting larval growth of Drosophila in the wild.</title>
        <authorList>
            <person name="Mure A."/>
            <person name="Sugiura Y."/>
            <person name="Maeda R."/>
            <person name="Honda K."/>
            <person name="Sakurai N."/>
            <person name="Takahashi Y."/>
            <person name="Watada M."/>
            <person name="Katoh T."/>
            <person name="Gotoh A."/>
            <person name="Gotoh Y."/>
            <person name="Taniguchi I."/>
            <person name="Nakamura K."/>
            <person name="Hayashi T."/>
            <person name="Katayama T."/>
            <person name="Uemura T."/>
            <person name="Hattori Y."/>
        </authorList>
    </citation>
    <scope>NUCLEOTIDE SEQUENCE [LARGE SCALE GENOMIC DNA]</scope>
    <source>
        <strain evidence="7 8">SC-9</strain>
    </source>
</reference>
<protein>
    <submittedName>
        <fullName evidence="7">Transcription factor TFIIIC subunit</fullName>
    </submittedName>
</protein>
<dbReference type="GO" id="GO:0000127">
    <property type="term" value="C:transcription factor TFIIIC complex"/>
    <property type="evidence" value="ECO:0007669"/>
    <property type="project" value="InterPro"/>
</dbReference>
<evidence type="ECO:0000313" key="7">
    <source>
        <dbReference type="EMBL" id="GMM38253.1"/>
    </source>
</evidence>
<evidence type="ECO:0000256" key="4">
    <source>
        <dbReference type="ARBA" id="ARBA00023242"/>
    </source>
</evidence>
<dbReference type="RefSeq" id="XP_064855249.1">
    <property type="nucleotide sequence ID" value="XM_064999177.1"/>
</dbReference>
<feature type="domain" description="Transcription factor IIIC subunit 5 HTH" evidence="5">
    <location>
        <begin position="283"/>
        <end position="389"/>
    </location>
</feature>
<sequence>MSKQEARLHSLDLPRVISVEYPLNIKNVDKAVAMTGGARAIAESAKTQEPLELRLRPGDKYQHPIEGKMTHTDNILMKISVSKKILHEKYHGNLQAYIDDHRQQKDQPLYLKTEPVAIINKTYRFREMSDYQYITKNSKSAQEVAGSVLTGDLEKISSLDISIDEYPWSANNKPRKDEDLDLPPPPIFSSMKVPAFYGYQQNEKNFARVSKSGVTKLVPTNKARRLRAAIMAWDCPEVPSSPDIALIREWEEWASLVVQVIERIKHVSNYEDDFDLDDIFPHSKPLQFHSEKIPQTFHNELLRDQETSFAYKNLMTIEHLQKMFEKHPIYLRRQLLLSLPKYLKRSLKTGLPFVSYLFRKGPWRMMCIKMGVDPRKDQRYRMYQNESFRVVGVSSGTLLKEDEDSDNEDEDSNSTNSQMFEFWGDKFPKSLSILVKDLHDPDVVEIFDLNKDLPLNKVPNESFGWYNPRILIAIRRLIRFKLPYLYKNKKIPEERIRSIIEASLQDVDFDSRAGDKGAGDGEFADDADSDEEYFDFNALIQEGNEEELLQSLMKSNPKYAEEVKKLVGFIKQEDLDLQ</sequence>
<dbReference type="GO" id="GO:0005634">
    <property type="term" value="C:nucleus"/>
    <property type="evidence" value="ECO:0007669"/>
    <property type="project" value="UniProtKB-SubCell"/>
</dbReference>
<evidence type="ECO:0000313" key="8">
    <source>
        <dbReference type="Proteomes" id="UP001360560"/>
    </source>
</evidence>
<evidence type="ECO:0000259" key="5">
    <source>
        <dbReference type="Pfam" id="PF09734"/>
    </source>
</evidence>
<dbReference type="InterPro" id="IPR041499">
    <property type="entry name" value="Tfc1/Sfc1_N"/>
</dbReference>
<dbReference type="EMBL" id="BTFZ01000019">
    <property type="protein sequence ID" value="GMM38253.1"/>
    <property type="molecule type" value="Genomic_DNA"/>
</dbReference>
<dbReference type="GeneID" id="90076242"/>
<name>A0AAV5QTK4_9ASCO</name>
<dbReference type="InterPro" id="IPR019136">
    <property type="entry name" value="TF_IIIC_su-5_HTH"/>
</dbReference>
<evidence type="ECO:0000256" key="1">
    <source>
        <dbReference type="ARBA" id="ARBA00004123"/>
    </source>
</evidence>
<dbReference type="AlphaFoldDB" id="A0AAV5QTK4"/>
<proteinExistence type="predicted"/>
<organism evidence="7 8">
    <name type="scientific">Saccharomycopsis crataegensis</name>
    <dbReference type="NCBI Taxonomy" id="43959"/>
    <lineage>
        <taxon>Eukaryota</taxon>
        <taxon>Fungi</taxon>
        <taxon>Dikarya</taxon>
        <taxon>Ascomycota</taxon>
        <taxon>Saccharomycotina</taxon>
        <taxon>Saccharomycetes</taxon>
        <taxon>Saccharomycopsidaceae</taxon>
        <taxon>Saccharomycopsis</taxon>
    </lineage>
</organism>
<dbReference type="GO" id="GO:0001003">
    <property type="term" value="F:RNA polymerase III type 2 promoter sequence-specific DNA binding"/>
    <property type="evidence" value="ECO:0007669"/>
    <property type="project" value="TreeGrafter"/>
</dbReference>
<keyword evidence="4" id="KW-0539">Nucleus</keyword>
<keyword evidence="3" id="KW-0804">Transcription</keyword>
<evidence type="ECO:0000259" key="6">
    <source>
        <dbReference type="Pfam" id="PF17682"/>
    </source>
</evidence>
<evidence type="ECO:0000256" key="3">
    <source>
        <dbReference type="ARBA" id="ARBA00023163"/>
    </source>
</evidence>
<dbReference type="InterPro" id="IPR042536">
    <property type="entry name" value="TFIIIC_tauA_Sfc1"/>
</dbReference>
<dbReference type="PANTHER" id="PTHR13230">
    <property type="entry name" value="GENERAL TRANSCRIPTION FACTOR IIIC, POLYPEPTIDE 5"/>
    <property type="match status" value="1"/>
</dbReference>
<comment type="subcellular location">
    <subcellularLocation>
        <location evidence="1">Nucleus</location>
    </subcellularLocation>
</comment>
<dbReference type="Gene3D" id="3.30.200.160">
    <property type="entry name" value="TFIIIC, subcomplex tauA, subunit Sfc1, barrel domain"/>
    <property type="match status" value="1"/>
</dbReference>
<dbReference type="Pfam" id="PF09734">
    <property type="entry name" value="Tau95"/>
    <property type="match status" value="2"/>
</dbReference>